<evidence type="ECO:0000313" key="2">
    <source>
        <dbReference type="Proteomes" id="UP000298652"/>
    </source>
</evidence>
<evidence type="ECO:0000313" key="1">
    <source>
        <dbReference type="EMBL" id="TKW05324.1"/>
    </source>
</evidence>
<name>A0A4U6TUX2_SETVI</name>
<gene>
    <name evidence="1" type="ORF">SEVIR_7G168003v2</name>
</gene>
<dbReference type="Gramene" id="TKW05324">
    <property type="protein sequence ID" value="TKW05324"/>
    <property type="gene ID" value="SEVIR_7G168003v2"/>
</dbReference>
<organism evidence="1 2">
    <name type="scientific">Setaria viridis</name>
    <name type="common">Green bristlegrass</name>
    <name type="synonym">Setaria italica subsp. viridis</name>
    <dbReference type="NCBI Taxonomy" id="4556"/>
    <lineage>
        <taxon>Eukaryota</taxon>
        <taxon>Viridiplantae</taxon>
        <taxon>Streptophyta</taxon>
        <taxon>Embryophyta</taxon>
        <taxon>Tracheophyta</taxon>
        <taxon>Spermatophyta</taxon>
        <taxon>Magnoliopsida</taxon>
        <taxon>Liliopsida</taxon>
        <taxon>Poales</taxon>
        <taxon>Poaceae</taxon>
        <taxon>PACMAD clade</taxon>
        <taxon>Panicoideae</taxon>
        <taxon>Panicodae</taxon>
        <taxon>Paniceae</taxon>
        <taxon>Cenchrinae</taxon>
        <taxon>Setaria</taxon>
    </lineage>
</organism>
<accession>A0A4U6TUX2</accession>
<sequence>MSTLVQFYAVNFTRKLGIRSRPVTACVRDLGRTRFLGNACSVTGGKPGQFLFPPIPGILSDAASACKYRASYFIYALSVAIQPEIFLFPLRRNWQRRGIRIKPWYCNYLPRAPSLLVGHEGSRPKPRTTTAMVW</sequence>
<protein>
    <submittedName>
        <fullName evidence="1">Uncharacterized protein</fullName>
    </submittedName>
</protein>
<keyword evidence="2" id="KW-1185">Reference proteome</keyword>
<dbReference type="AlphaFoldDB" id="A0A4U6TUX2"/>
<dbReference type="Proteomes" id="UP000298652">
    <property type="component" value="Chromosome 7"/>
</dbReference>
<proteinExistence type="predicted"/>
<dbReference type="EMBL" id="CM016558">
    <property type="protein sequence ID" value="TKW05324.1"/>
    <property type="molecule type" value="Genomic_DNA"/>
</dbReference>
<reference evidence="1" key="1">
    <citation type="submission" date="2019-03" db="EMBL/GenBank/DDBJ databases">
        <title>WGS assembly of Setaria viridis.</title>
        <authorList>
            <person name="Huang P."/>
            <person name="Jenkins J."/>
            <person name="Grimwood J."/>
            <person name="Barry K."/>
            <person name="Healey A."/>
            <person name="Mamidi S."/>
            <person name="Sreedasyam A."/>
            <person name="Shu S."/>
            <person name="Feldman M."/>
            <person name="Wu J."/>
            <person name="Yu Y."/>
            <person name="Chen C."/>
            <person name="Johnson J."/>
            <person name="Rokhsar D."/>
            <person name="Baxter I."/>
            <person name="Schmutz J."/>
            <person name="Brutnell T."/>
            <person name="Kellogg E."/>
        </authorList>
    </citation>
    <scope>NUCLEOTIDE SEQUENCE [LARGE SCALE GENOMIC DNA]</scope>
</reference>